<evidence type="ECO:0000259" key="2">
    <source>
        <dbReference type="Pfam" id="PF04349"/>
    </source>
</evidence>
<evidence type="ECO:0000256" key="1">
    <source>
        <dbReference type="ARBA" id="ARBA00004418"/>
    </source>
</evidence>
<evidence type="ECO:0000313" key="3">
    <source>
        <dbReference type="EMBL" id="MCM2372412.1"/>
    </source>
</evidence>
<comment type="caution">
    <text evidence="3">The sequence shown here is derived from an EMBL/GenBank/DDBJ whole genome shotgun (WGS) entry which is preliminary data.</text>
</comment>
<dbReference type="InterPro" id="IPR014438">
    <property type="entry name" value="Glucan_biosyn_MdoG/MdoD"/>
</dbReference>
<dbReference type="Pfam" id="PF04349">
    <property type="entry name" value="MdoG"/>
    <property type="match status" value="1"/>
</dbReference>
<gene>
    <name evidence="3" type="ORF">NB063_17525</name>
</gene>
<name>A0ABT0U652_9BACT</name>
<keyword evidence="4" id="KW-1185">Reference proteome</keyword>
<dbReference type="InterPro" id="IPR011013">
    <property type="entry name" value="Gal_mutarotase_sf_dom"/>
</dbReference>
<dbReference type="InterPro" id="IPR007444">
    <property type="entry name" value="Glucan_biosyn_MdoG_C"/>
</dbReference>
<dbReference type="Proteomes" id="UP001202961">
    <property type="component" value="Unassembled WGS sequence"/>
</dbReference>
<dbReference type="Gene3D" id="2.70.98.10">
    <property type="match status" value="1"/>
</dbReference>
<dbReference type="InterPro" id="IPR014718">
    <property type="entry name" value="GH-type_carb-bd"/>
</dbReference>
<feature type="domain" description="Glucan biosynthesis periplasmic MdoG C-terminal" evidence="2">
    <location>
        <begin position="52"/>
        <end position="546"/>
    </location>
</feature>
<evidence type="ECO:0000313" key="4">
    <source>
        <dbReference type="Proteomes" id="UP001202961"/>
    </source>
</evidence>
<reference evidence="3 4" key="1">
    <citation type="journal article" date="2022" name="Syst. Appl. Microbiol.">
        <title>Rhodopirellula aestuarii sp. nov., a novel member of the genus Rhodopirellula isolated from brackish sediments collected in the Tagus River estuary, Portugal.</title>
        <authorList>
            <person name="Vitorino I.R."/>
            <person name="Klimek D."/>
            <person name="Calusinska M."/>
            <person name="Lobo-da-Cunha A."/>
            <person name="Vasconcelos V."/>
            <person name="Lage O.M."/>
        </authorList>
    </citation>
    <scope>NUCLEOTIDE SEQUENCE [LARGE SCALE GENOMIC DNA]</scope>
    <source>
        <strain evidence="3 4">ICT_H3.1</strain>
    </source>
</reference>
<dbReference type="EMBL" id="JAMQBK010000046">
    <property type="protein sequence ID" value="MCM2372412.1"/>
    <property type="molecule type" value="Genomic_DNA"/>
</dbReference>
<comment type="subcellular location">
    <subcellularLocation>
        <location evidence="1">Periplasm</location>
    </subcellularLocation>
</comment>
<proteinExistence type="predicted"/>
<dbReference type="PIRSF" id="PIRSF006281">
    <property type="entry name" value="MdoG"/>
    <property type="match status" value="1"/>
</dbReference>
<dbReference type="PANTHER" id="PTHR30504:SF2">
    <property type="entry name" value="GLUCANS BIOSYNTHESIS PROTEIN G"/>
    <property type="match status" value="1"/>
</dbReference>
<dbReference type="SUPFAM" id="SSF74650">
    <property type="entry name" value="Galactose mutarotase-like"/>
    <property type="match status" value="1"/>
</dbReference>
<dbReference type="RefSeq" id="WP_250930044.1">
    <property type="nucleotide sequence ID" value="NZ_JAMQBK010000046.1"/>
</dbReference>
<dbReference type="PANTHER" id="PTHR30504">
    <property type="entry name" value="GLUCANS BIOSYNTHESIS PROTEIN"/>
    <property type="match status" value="1"/>
</dbReference>
<organism evidence="3 4">
    <name type="scientific">Aporhodopirellula aestuarii</name>
    <dbReference type="NCBI Taxonomy" id="2950107"/>
    <lineage>
        <taxon>Bacteria</taxon>
        <taxon>Pseudomonadati</taxon>
        <taxon>Planctomycetota</taxon>
        <taxon>Planctomycetia</taxon>
        <taxon>Pirellulales</taxon>
        <taxon>Pirellulaceae</taxon>
        <taxon>Aporhodopirellula</taxon>
    </lineage>
</organism>
<accession>A0ABT0U652</accession>
<protein>
    <submittedName>
        <fullName evidence="3">Glucan biosynthesis protein</fullName>
    </submittedName>
</protein>
<sequence length="565" mass="63673">MRPPQLLLCLTWFVVFHACVPGWAERPETITVKKVPAVSASFDEKPERRVSSFADLQELARQTAASSYVPEPPLIPVLANMNYDQYREIQFRHDQGVWNDSRHPFWVEFFHRGFVQQDRVDVYQLDRRSRTGLATEVKYHPSQFNFGGVAADLRIPPSVGYAGLKIAGRFQRGGDPQELLTFLGSSYFRSRSSDTVYGTSARGLAVNIGMNQDEEFPDFRAFWVQEPAPGDQTVCALALLDSPSLSGAYEFHFDPGEKVSQLDVRASLYFRQTPDKLALAPLTSMWIWGDGLKGPEKDERPSVHDSDGLLIHYNDGWQWRGLARLPYPSVTSTKIDEVKGFGLLQRDRNFEHYLDSNARYHERPSVWVRPNESWGPGRIELLEIPGAHEGIDNIGAYFVSDSPVVASEPMMLNYSVFFFSDESALRSAVVPITENGTSMLTCREFDVVRDEKQITLKVNFGLSDAHDGEDAGVATATSQKTNTVADQELVESVQLIRGKKLDQRVTQTLQGCLVELVFEPTEDAPIEIELLLNDSSGRPASETFRYLCPHETPTFVYPAVYTRQE</sequence>